<dbReference type="PANTHER" id="PTHR11662:SF415">
    <property type="entry name" value="AT30085P-RELATED"/>
    <property type="match status" value="1"/>
</dbReference>
<reference evidence="28 29" key="1">
    <citation type="submission" date="2020-02" db="EMBL/GenBank/DDBJ databases">
        <authorList>
            <person name="Ferguson B K."/>
        </authorList>
    </citation>
    <scope>NUCLEOTIDE SEQUENCE [LARGE SCALE GENOMIC DNA]</scope>
</reference>
<evidence type="ECO:0000259" key="27">
    <source>
        <dbReference type="PROSITE" id="PS50850"/>
    </source>
</evidence>
<evidence type="ECO:0000256" key="4">
    <source>
        <dbReference type="ARBA" id="ARBA00004656"/>
    </source>
</evidence>
<evidence type="ECO:0000256" key="22">
    <source>
        <dbReference type="ARBA" id="ARBA00069713"/>
    </source>
</evidence>
<evidence type="ECO:0000256" key="9">
    <source>
        <dbReference type="ARBA" id="ARBA00022989"/>
    </source>
</evidence>
<feature type="transmembrane region" description="Helical" evidence="26">
    <location>
        <begin position="459"/>
        <end position="478"/>
    </location>
</feature>
<keyword evidence="14" id="KW-0968">Cytoplasmic vesicle</keyword>
<name>A0A6H5IBW8_9HYME</name>
<dbReference type="GO" id="GO:0016323">
    <property type="term" value="C:basolateral plasma membrane"/>
    <property type="evidence" value="ECO:0007669"/>
    <property type="project" value="UniProtKB-SubCell"/>
</dbReference>
<keyword evidence="9 26" id="KW-1133">Transmembrane helix</keyword>
<keyword evidence="29" id="KW-1185">Reference proteome</keyword>
<evidence type="ECO:0000313" key="29">
    <source>
        <dbReference type="Proteomes" id="UP000479190"/>
    </source>
</evidence>
<evidence type="ECO:0000256" key="1">
    <source>
        <dbReference type="ARBA" id="ARBA00004432"/>
    </source>
</evidence>
<sequence length="511" mass="56248">MSFLGACCKHHPGILNHKKLDFPRVNLQQRWIFAVMCFFALFNAYAMRACLSIAITKMAKPVAEDFGNDESCLADDFALGVANATNATIDGGVGGQDYDWDEYTQGLILSSFFWGYIFTHLPGGLIADRYGGKHTLGIGILLTALFTIATPLTVYYGDWLGLIILRVLMGLGEGTTYPAINVLLAKWAPPEERSRIASFVYAGALIGTIYATTVSGVILQYAVNGWPIVFYVMGATSIAWYVIWCFVCYNSPTEHPFISDIEVNFIKERMGDSVSEKNLRVPWRHILGSGPLWAVIVGLVGYNWSILTIITDLPKYMSSVMKFSVQYNGYLTSLIYLCMWLGGMVSSWIADYLIGRKIMGTTQVRKYGSVLALTGSSCLIIAASYAGCDKTLVVTMFVLAMTIMGSAFPTVMVNALDLSPNYAGTLMALTNGLSALTGIAGPYIIGVLAPHQTLGEWRFVFWILFGVSVVSNVIFLAFGDGEVQYWNDPDFKVKNAEAKSNDRRTEEKVRV</sequence>
<dbReference type="Pfam" id="PF07690">
    <property type="entry name" value="MFS_1"/>
    <property type="match status" value="1"/>
</dbReference>
<protein>
    <recommendedName>
        <fullName evidence="22">Sialin</fullName>
    </recommendedName>
    <alternativeName>
        <fullName evidence="25">H(+)/nitrate cotransporter</fullName>
    </alternativeName>
    <alternativeName>
        <fullName evidence="23">H(+)/sialic acid cotransporter</fullName>
    </alternativeName>
    <alternativeName>
        <fullName evidence="24">Vesicular excitatory amino acid transporter</fullName>
    </alternativeName>
</protein>
<keyword evidence="13" id="KW-0458">Lysosome</keyword>
<evidence type="ECO:0000256" key="14">
    <source>
        <dbReference type="ARBA" id="ARBA00023329"/>
    </source>
</evidence>
<dbReference type="GO" id="GO:0030672">
    <property type="term" value="C:synaptic vesicle membrane"/>
    <property type="evidence" value="ECO:0007669"/>
    <property type="project" value="UniProtKB-SubCell"/>
</dbReference>
<keyword evidence="10" id="KW-0770">Synapse</keyword>
<feature type="transmembrane region" description="Helical" evidence="26">
    <location>
        <begin position="392"/>
        <end position="416"/>
    </location>
</feature>
<evidence type="ECO:0000256" key="19">
    <source>
        <dbReference type="ARBA" id="ARBA00051447"/>
    </source>
</evidence>
<dbReference type="InterPro" id="IPR050382">
    <property type="entry name" value="MFS_Na/Anion_cotransporter"/>
</dbReference>
<dbReference type="InterPro" id="IPR036259">
    <property type="entry name" value="MFS_trans_sf"/>
</dbReference>
<comment type="catalytic activity">
    <reaction evidence="15">
        <text>2 nitrate(out) + H(+)(out) = 2 nitrate(in) + H(+)(in)</text>
        <dbReference type="Rhea" id="RHEA:71539"/>
        <dbReference type="ChEBI" id="CHEBI:15378"/>
        <dbReference type="ChEBI" id="CHEBI:17632"/>
    </reaction>
    <physiologicalReaction direction="left-to-right" evidence="15">
        <dbReference type="Rhea" id="RHEA:71540"/>
    </physiologicalReaction>
</comment>
<feature type="transmembrane region" description="Helical" evidence="26">
    <location>
        <begin position="428"/>
        <end position="447"/>
    </location>
</feature>
<evidence type="ECO:0000256" key="15">
    <source>
        <dbReference type="ARBA" id="ARBA00050101"/>
    </source>
</evidence>
<organism evidence="28 29">
    <name type="scientific">Trichogramma brassicae</name>
    <dbReference type="NCBI Taxonomy" id="86971"/>
    <lineage>
        <taxon>Eukaryota</taxon>
        <taxon>Metazoa</taxon>
        <taxon>Ecdysozoa</taxon>
        <taxon>Arthropoda</taxon>
        <taxon>Hexapoda</taxon>
        <taxon>Insecta</taxon>
        <taxon>Pterygota</taxon>
        <taxon>Neoptera</taxon>
        <taxon>Endopterygota</taxon>
        <taxon>Hymenoptera</taxon>
        <taxon>Apocrita</taxon>
        <taxon>Proctotrupomorpha</taxon>
        <taxon>Chalcidoidea</taxon>
        <taxon>Trichogrammatidae</taxon>
        <taxon>Trichogramma</taxon>
    </lineage>
</organism>
<dbReference type="Gene3D" id="1.20.1250.20">
    <property type="entry name" value="MFS general substrate transporter like domains"/>
    <property type="match status" value="2"/>
</dbReference>
<dbReference type="GO" id="GO:0005765">
    <property type="term" value="C:lysosomal membrane"/>
    <property type="evidence" value="ECO:0007669"/>
    <property type="project" value="UniProtKB-SubCell"/>
</dbReference>
<evidence type="ECO:0000256" key="24">
    <source>
        <dbReference type="ARBA" id="ARBA00081195"/>
    </source>
</evidence>
<evidence type="ECO:0000256" key="10">
    <source>
        <dbReference type="ARBA" id="ARBA00023018"/>
    </source>
</evidence>
<evidence type="ECO:0000256" key="6">
    <source>
        <dbReference type="ARBA" id="ARBA00022475"/>
    </source>
</evidence>
<accession>A0A6H5IBW8</accession>
<dbReference type="AlphaFoldDB" id="A0A6H5IBW8"/>
<feature type="transmembrane region" description="Helical" evidence="26">
    <location>
        <begin position="196"/>
        <end position="222"/>
    </location>
</feature>
<comment type="catalytic activity">
    <reaction evidence="16">
        <text>L-aspartate(out) = L-aspartate(in)</text>
        <dbReference type="Rhea" id="RHEA:66332"/>
        <dbReference type="ChEBI" id="CHEBI:29991"/>
    </reaction>
    <physiologicalReaction direction="left-to-right" evidence="16">
        <dbReference type="Rhea" id="RHEA:66333"/>
    </physiologicalReaction>
</comment>
<dbReference type="Proteomes" id="UP000479190">
    <property type="component" value="Unassembled WGS sequence"/>
</dbReference>
<dbReference type="SUPFAM" id="SSF103473">
    <property type="entry name" value="MFS general substrate transporter"/>
    <property type="match status" value="1"/>
</dbReference>
<dbReference type="GO" id="GO:0015293">
    <property type="term" value="F:symporter activity"/>
    <property type="evidence" value="ECO:0007669"/>
    <property type="project" value="UniProtKB-KW"/>
</dbReference>
<gene>
    <name evidence="28" type="ORF">TBRA_LOCUS7391</name>
</gene>
<evidence type="ECO:0000256" key="12">
    <source>
        <dbReference type="ARBA" id="ARBA00023180"/>
    </source>
</evidence>
<feature type="transmembrane region" description="Helical" evidence="26">
    <location>
        <begin position="31"/>
        <end position="51"/>
    </location>
</feature>
<dbReference type="InterPro" id="IPR020846">
    <property type="entry name" value="MFS_dom"/>
</dbReference>
<dbReference type="InterPro" id="IPR011701">
    <property type="entry name" value="MFS"/>
</dbReference>
<comment type="catalytic activity">
    <reaction evidence="20">
        <text>D-glucuronate(out) + H(+)(out) = D-glucuronate(in) + H(+)(in)</text>
        <dbReference type="Rhea" id="RHEA:72591"/>
        <dbReference type="ChEBI" id="CHEBI:15378"/>
        <dbReference type="ChEBI" id="CHEBI:58720"/>
    </reaction>
    <physiologicalReaction direction="left-to-right" evidence="20">
        <dbReference type="Rhea" id="RHEA:72592"/>
    </physiologicalReaction>
</comment>
<keyword evidence="5" id="KW-0813">Transport</keyword>
<keyword evidence="7 26" id="KW-0812">Transmembrane</keyword>
<evidence type="ECO:0000256" key="7">
    <source>
        <dbReference type="ARBA" id="ARBA00022692"/>
    </source>
</evidence>
<feature type="domain" description="Major facilitator superfamily (MFS) profile" evidence="27">
    <location>
        <begin position="32"/>
        <end position="483"/>
    </location>
</feature>
<comment type="catalytic activity">
    <reaction evidence="19">
        <text>L-glutamate(out) = L-glutamate(in)</text>
        <dbReference type="Rhea" id="RHEA:66336"/>
        <dbReference type="ChEBI" id="CHEBI:29985"/>
    </reaction>
    <physiologicalReaction direction="left-to-right" evidence="19">
        <dbReference type="Rhea" id="RHEA:66337"/>
    </physiologicalReaction>
</comment>
<proteinExistence type="predicted"/>
<comment type="function">
    <text evidence="21">Receptor for CM101, a polysaccharide produced by group B Streptococcus with antipathoangiogenic properties.</text>
</comment>
<evidence type="ECO:0000256" key="3">
    <source>
        <dbReference type="ARBA" id="ARBA00004638"/>
    </source>
</evidence>
<dbReference type="GO" id="GO:0046942">
    <property type="term" value="P:carboxylic acid transport"/>
    <property type="evidence" value="ECO:0007669"/>
    <property type="project" value="UniProtKB-ARBA"/>
</dbReference>
<evidence type="ECO:0000256" key="21">
    <source>
        <dbReference type="ARBA" id="ARBA00056891"/>
    </source>
</evidence>
<evidence type="ECO:0000256" key="8">
    <source>
        <dbReference type="ARBA" id="ARBA00022847"/>
    </source>
</evidence>
<feature type="transmembrane region" description="Helical" evidence="26">
    <location>
        <begin position="163"/>
        <end position="184"/>
    </location>
</feature>
<evidence type="ECO:0000256" key="17">
    <source>
        <dbReference type="ARBA" id="ARBA00050625"/>
    </source>
</evidence>
<feature type="transmembrane region" description="Helical" evidence="26">
    <location>
        <begin position="228"/>
        <end position="249"/>
    </location>
</feature>
<dbReference type="FunFam" id="1.20.1250.20:FF:000003">
    <property type="entry name" value="Solute carrier family 17 member 3"/>
    <property type="match status" value="1"/>
</dbReference>
<evidence type="ECO:0000256" key="13">
    <source>
        <dbReference type="ARBA" id="ARBA00023228"/>
    </source>
</evidence>
<comment type="catalytic activity">
    <reaction evidence="17">
        <text>N-acetylneuraminate(in) + H(+)(in) = N-acetylneuraminate(out) + H(+)(out)</text>
        <dbReference type="Rhea" id="RHEA:28987"/>
        <dbReference type="ChEBI" id="CHEBI:15378"/>
        <dbReference type="ChEBI" id="CHEBI:35418"/>
    </reaction>
    <physiologicalReaction direction="right-to-left" evidence="17">
        <dbReference type="Rhea" id="RHEA:28989"/>
    </physiologicalReaction>
</comment>
<evidence type="ECO:0000256" key="26">
    <source>
        <dbReference type="SAM" id="Phobius"/>
    </source>
</evidence>
<evidence type="ECO:0000256" key="11">
    <source>
        <dbReference type="ARBA" id="ARBA00023136"/>
    </source>
</evidence>
<evidence type="ECO:0000256" key="23">
    <source>
        <dbReference type="ARBA" id="ARBA00080244"/>
    </source>
</evidence>
<evidence type="ECO:0000256" key="5">
    <source>
        <dbReference type="ARBA" id="ARBA00022448"/>
    </source>
</evidence>
<keyword evidence="12" id="KW-0325">Glycoprotein</keyword>
<comment type="subcellular location">
    <subcellularLocation>
        <location evidence="2">Basolateral cell membrane</location>
        <topology evidence="2">Multi-pass membrane protein</topology>
    </subcellularLocation>
    <subcellularLocation>
        <location evidence="3">Cytoplasmic vesicle</location>
        <location evidence="3">Secretory vesicle membrane</location>
        <topology evidence="3">Multi-pass membrane protein</topology>
    </subcellularLocation>
    <subcellularLocation>
        <location evidence="1">Cytoplasmic vesicle</location>
        <location evidence="1">Secretory vesicle</location>
        <location evidence="1">Synaptic vesicle membrane</location>
    </subcellularLocation>
    <subcellularLocation>
        <location evidence="4">Lysosome membrane</location>
    </subcellularLocation>
</comment>
<dbReference type="CDD" id="cd17318">
    <property type="entry name" value="MFS_SLC17"/>
    <property type="match status" value="1"/>
</dbReference>
<evidence type="ECO:0000256" key="18">
    <source>
        <dbReference type="ARBA" id="ARBA00051403"/>
    </source>
</evidence>
<dbReference type="PANTHER" id="PTHR11662">
    <property type="entry name" value="SOLUTE CARRIER FAMILY 17"/>
    <property type="match status" value="1"/>
</dbReference>
<comment type="catalytic activity">
    <reaction evidence="18">
        <text>N-acetyl-L-aspartyl-L-glutamate(out) = N-acetyl-L-aspartyl-L-glutamate(in)</text>
        <dbReference type="Rhea" id="RHEA:72599"/>
        <dbReference type="ChEBI" id="CHEBI:76931"/>
    </reaction>
    <physiologicalReaction direction="left-to-right" evidence="18">
        <dbReference type="Rhea" id="RHEA:72600"/>
    </physiologicalReaction>
</comment>
<keyword evidence="8" id="KW-0769">Symport</keyword>
<dbReference type="PROSITE" id="PS50850">
    <property type="entry name" value="MFS"/>
    <property type="match status" value="1"/>
</dbReference>
<feature type="transmembrane region" description="Helical" evidence="26">
    <location>
        <begin position="330"/>
        <end position="355"/>
    </location>
</feature>
<evidence type="ECO:0000256" key="2">
    <source>
        <dbReference type="ARBA" id="ARBA00004554"/>
    </source>
</evidence>
<evidence type="ECO:0000256" key="25">
    <source>
        <dbReference type="ARBA" id="ARBA00081925"/>
    </source>
</evidence>
<evidence type="ECO:0000256" key="20">
    <source>
        <dbReference type="ARBA" id="ARBA00051612"/>
    </source>
</evidence>
<dbReference type="GO" id="GO:0006820">
    <property type="term" value="P:monoatomic anion transport"/>
    <property type="evidence" value="ECO:0007669"/>
    <property type="project" value="TreeGrafter"/>
</dbReference>
<keyword evidence="6" id="KW-1003">Cell membrane</keyword>
<dbReference type="EMBL" id="CADCXV010000791">
    <property type="protein sequence ID" value="CAB0035497.1"/>
    <property type="molecule type" value="Genomic_DNA"/>
</dbReference>
<keyword evidence="11 26" id="KW-0472">Membrane</keyword>
<evidence type="ECO:0000313" key="28">
    <source>
        <dbReference type="EMBL" id="CAB0035497.1"/>
    </source>
</evidence>
<dbReference type="OrthoDB" id="7647223at2759"/>
<dbReference type="FunFam" id="1.20.1250.20:FF:000067">
    <property type="entry name" value="sialin isoform X2"/>
    <property type="match status" value="1"/>
</dbReference>
<evidence type="ECO:0000256" key="16">
    <source>
        <dbReference type="ARBA" id="ARBA00050554"/>
    </source>
</evidence>
<feature type="transmembrane region" description="Helical" evidence="26">
    <location>
        <begin position="286"/>
        <end position="310"/>
    </location>
</feature>
<feature type="transmembrane region" description="Helical" evidence="26">
    <location>
        <begin position="136"/>
        <end position="157"/>
    </location>
</feature>